<dbReference type="GeneID" id="82157467"/>
<protein>
    <recommendedName>
        <fullName evidence="2">Acyltransferase 3 domain-containing protein</fullName>
    </recommendedName>
</protein>
<feature type="domain" description="Acyltransferase 3" evidence="2">
    <location>
        <begin position="8"/>
        <end position="273"/>
    </location>
</feature>
<feature type="transmembrane region" description="Helical" evidence="1">
    <location>
        <begin position="165"/>
        <end position="182"/>
    </location>
</feature>
<reference evidence="3 4" key="1">
    <citation type="submission" date="2020-05" db="EMBL/GenBank/DDBJ databases">
        <title>Distinct polysaccharide utilization as determinants for interspecies competition between intestinal Prevotella spp.</title>
        <authorList>
            <person name="Galvez E.J.C."/>
            <person name="Iljazovic A."/>
            <person name="Strowig T."/>
        </authorList>
    </citation>
    <scope>NUCLEOTIDE SEQUENCE [LARGE SCALE GENOMIC DNA]</scope>
    <source>
        <strain evidence="3 4">PROD</strain>
    </source>
</reference>
<sequence length="350" mass="39409">MRTERFSNFELLRLFSIFLIQTMHIIGPIHNHPDMSFMNIQIESLVNIIGNTGVTCFVLLSGWFGIKRDIGKFFNLLIVSIVYSMLTAACLSGGDIKSILMSAWGILCYKNWFIGCYFVLMFIAPWLNESVDKGDRDSIRKLLATLIIAIGLIPTLTHAPNGSVVFWHGKCIAWIVTLYLTGRYLRRYHPDGPSTATAAKMMLTPMGFLFLFRFSVSLLPARFSGLRDYLSGDSSPLIMLEAIGIFYMFKSLNIKSGTINYMAKSVFPIYLMGGAIALLDKHIYHISDNSGSMMLSLLIVADAATIMLAATVIDKTYYLLFGTLQQRMVMQMTRLYEKAKTLTAPLIRKF</sequence>
<dbReference type="Pfam" id="PF01757">
    <property type="entry name" value="Acyl_transf_3"/>
    <property type="match status" value="1"/>
</dbReference>
<keyword evidence="1" id="KW-1133">Transmembrane helix</keyword>
<feature type="transmembrane region" description="Helical" evidence="1">
    <location>
        <begin position="100"/>
        <end position="127"/>
    </location>
</feature>
<keyword evidence="4" id="KW-1185">Reference proteome</keyword>
<dbReference type="Proteomes" id="UP001193734">
    <property type="component" value="Unassembled WGS sequence"/>
</dbReference>
<proteinExistence type="predicted"/>
<dbReference type="EMBL" id="JABKKE010000009">
    <property type="protein sequence ID" value="NPE14031.1"/>
    <property type="molecule type" value="Genomic_DNA"/>
</dbReference>
<evidence type="ECO:0000259" key="2">
    <source>
        <dbReference type="Pfam" id="PF01757"/>
    </source>
</evidence>
<name>A0ABX2AV69_9BACT</name>
<accession>A0ABX2AV69</accession>
<feature type="transmembrane region" description="Helical" evidence="1">
    <location>
        <begin position="12"/>
        <end position="30"/>
    </location>
</feature>
<organism evidence="3 4">
    <name type="scientific">Xylanibacter rodentium</name>
    <dbReference type="NCBI Taxonomy" id="2736289"/>
    <lineage>
        <taxon>Bacteria</taxon>
        <taxon>Pseudomonadati</taxon>
        <taxon>Bacteroidota</taxon>
        <taxon>Bacteroidia</taxon>
        <taxon>Bacteroidales</taxon>
        <taxon>Prevotellaceae</taxon>
        <taxon>Xylanibacter</taxon>
    </lineage>
</organism>
<evidence type="ECO:0000256" key="1">
    <source>
        <dbReference type="SAM" id="Phobius"/>
    </source>
</evidence>
<feature type="transmembrane region" description="Helical" evidence="1">
    <location>
        <begin position="139"/>
        <end position="159"/>
    </location>
</feature>
<keyword evidence="1" id="KW-0472">Membrane</keyword>
<comment type="caution">
    <text evidence="3">The sequence shown here is derived from an EMBL/GenBank/DDBJ whole genome shotgun (WGS) entry which is preliminary data.</text>
</comment>
<gene>
    <name evidence="3" type="ORF">HPS55_06770</name>
</gene>
<dbReference type="InterPro" id="IPR002656">
    <property type="entry name" value="Acyl_transf_3_dom"/>
</dbReference>
<feature type="transmembrane region" description="Helical" evidence="1">
    <location>
        <begin position="261"/>
        <end position="279"/>
    </location>
</feature>
<keyword evidence="1" id="KW-0812">Transmembrane</keyword>
<feature type="transmembrane region" description="Helical" evidence="1">
    <location>
        <begin position="45"/>
        <end position="66"/>
    </location>
</feature>
<feature type="transmembrane region" description="Helical" evidence="1">
    <location>
        <begin position="73"/>
        <end position="94"/>
    </location>
</feature>
<feature type="transmembrane region" description="Helical" evidence="1">
    <location>
        <begin position="291"/>
        <end position="313"/>
    </location>
</feature>
<evidence type="ECO:0000313" key="4">
    <source>
        <dbReference type="Proteomes" id="UP001193734"/>
    </source>
</evidence>
<evidence type="ECO:0000313" key="3">
    <source>
        <dbReference type="EMBL" id="NPE14031.1"/>
    </source>
</evidence>
<dbReference type="RefSeq" id="WP_172176932.1">
    <property type="nucleotide sequence ID" value="NZ_CASGKG010000062.1"/>
</dbReference>